<keyword evidence="2" id="KW-1185">Reference proteome</keyword>
<reference evidence="1" key="1">
    <citation type="submission" date="2022-05" db="EMBL/GenBank/DDBJ databases">
        <title>Chromosome-level genome of Chaenocephalus aceratus.</title>
        <authorList>
            <person name="Park H."/>
        </authorList>
    </citation>
    <scope>NUCLEOTIDE SEQUENCE</scope>
    <source>
        <strain evidence="1">KU_202001</strain>
    </source>
</reference>
<protein>
    <submittedName>
        <fullName evidence="1">Uncharacterized protein</fullName>
    </submittedName>
</protein>
<name>A0ACB9X2P0_CHAAC</name>
<comment type="caution">
    <text evidence="1">The sequence shown here is derived from an EMBL/GenBank/DDBJ whole genome shotgun (WGS) entry which is preliminary data.</text>
</comment>
<evidence type="ECO:0000313" key="1">
    <source>
        <dbReference type="EMBL" id="KAI4820202.1"/>
    </source>
</evidence>
<organism evidence="1 2">
    <name type="scientific">Chaenocephalus aceratus</name>
    <name type="common">Blackfin icefish</name>
    <name type="synonym">Chaenichthys aceratus</name>
    <dbReference type="NCBI Taxonomy" id="36190"/>
    <lineage>
        <taxon>Eukaryota</taxon>
        <taxon>Metazoa</taxon>
        <taxon>Chordata</taxon>
        <taxon>Craniata</taxon>
        <taxon>Vertebrata</taxon>
        <taxon>Euteleostomi</taxon>
        <taxon>Actinopterygii</taxon>
        <taxon>Neopterygii</taxon>
        <taxon>Teleostei</taxon>
        <taxon>Neoteleostei</taxon>
        <taxon>Acanthomorphata</taxon>
        <taxon>Eupercaria</taxon>
        <taxon>Perciformes</taxon>
        <taxon>Notothenioidei</taxon>
        <taxon>Channichthyidae</taxon>
        <taxon>Chaenocephalus</taxon>
    </lineage>
</organism>
<sequence length="1119" mass="122302">MKAGIEGSNDWKDFNGSFIVKYRKQYLIIPGLVLVYQAGSQCSDVGTVSEDEVTKEANDLGATRDRYVEDLLQALTGGPGSRGGEGRRKGDKAVYSFHVTTDHCQLSYQKICNDISVHLGSVELQPAPDPLELKREMIGQSLKYSTDLESKNCQLLEENRRLKQEHQRILRELGQQAEDKEMLEGKMYSRFVLVLNEKKAKIRGLQEAVRHLQPTEDQQADGEGTHSDDDTTYGEDDGQDRKEETVQRIHPSQEQTLLITGTAAVANDLENKVENLDPGVTLLGLSVKLKGSDSGGLGLHTWLQRIKSLADQTSPALQRRDTVEPGSSRSGNLQLRSIKENRKVHRGDKCCAGRVGPPGSPGPVQMDTFQLDSARSLEITAGFTPHHNKALRLGVGVTPHQSPNALSIIAPVTGSLSGKVNLPCFFSTIPTSAPLISADGIAVSSRDYLRIKWTKIVGDVESTVLVAQNGVIKIGTIYRSRVSVPSHPEDVGDASLTMVKLRASDAGTYRCEVIYGIEDTQDTVNLDVDGVVFHYRESTSRYTLDYQKAVETCQNIGASIATYEQLKAAYEDGFDQCDAGWIADQTVRYPITRPRKGCFGHLKTKPGVRSYGTRKATDTFDVFCFVDKLDGEVFYAPVTRKMTLKEASAECRNRKAVLASPGQLHAAWRQGLDRCDYGWLSDGSVRHPVAVPRLQCGGGLIGVRTMYRYRNQTGFPEPTRKLGAYCFKGRTKVINQTYFVDMSVVEILTTTITSSTTAPLLESSTTTLTPKAEAASEAEGSPDSAVPTHIPSMFSTSMSPPLTTPADQEEELFITVAPTIKEEHEDPDDVSATPDDDLESENVPTVEYDPYEHTTESTDTTESTARSYEEPDDEIVIEIRTIQPDVPILDASLSTEPMFAKGSTEETIVDPGITSDLTDTPTESTELTSEEVFIPSESPLTTELHSTTPFPDYFDEIVTQFHVEALPPTRPPQQDLSSSATESTDGTTDIPTDTPFMRNTRPGSEEETTTTTGLPETTNTATETTPQTKDVDTPSDIYKDETTSTAATSASIDVGTSAEDVTTSVRVFDESITLVPEHSGESLHIEFFTSLPMASTVAAKTTTPGTQSIQVTTGIQNVS</sequence>
<evidence type="ECO:0000313" key="2">
    <source>
        <dbReference type="Proteomes" id="UP001057452"/>
    </source>
</evidence>
<feature type="non-terminal residue" evidence="1">
    <location>
        <position position="1119"/>
    </location>
</feature>
<gene>
    <name evidence="1" type="ORF">KUCAC02_028186</name>
</gene>
<proteinExistence type="predicted"/>
<dbReference type="Proteomes" id="UP001057452">
    <property type="component" value="Chromosome 9"/>
</dbReference>
<accession>A0ACB9X2P0</accession>
<dbReference type="EMBL" id="CM043793">
    <property type="protein sequence ID" value="KAI4820202.1"/>
    <property type="molecule type" value="Genomic_DNA"/>
</dbReference>